<keyword evidence="11" id="KW-1185">Reference proteome</keyword>
<evidence type="ECO:0000313" key="11">
    <source>
        <dbReference type="Proteomes" id="UP000293902"/>
    </source>
</evidence>
<gene>
    <name evidence="9" type="ORF">DO021_03545</name>
    <name evidence="8" type="ORF">EYB58_06920</name>
</gene>
<organism evidence="9 10">
    <name type="scientific">Desulfobacter hydrogenophilus</name>
    <dbReference type="NCBI Taxonomy" id="2291"/>
    <lineage>
        <taxon>Bacteria</taxon>
        <taxon>Pseudomonadati</taxon>
        <taxon>Thermodesulfobacteriota</taxon>
        <taxon>Desulfobacteria</taxon>
        <taxon>Desulfobacterales</taxon>
        <taxon>Desulfobacteraceae</taxon>
        <taxon>Desulfobacter</taxon>
    </lineage>
</organism>
<evidence type="ECO:0000256" key="4">
    <source>
        <dbReference type="ARBA" id="ARBA00023015"/>
    </source>
</evidence>
<feature type="binding site" evidence="7">
    <location>
        <position position="91"/>
    </location>
    <ligand>
        <name>Zn(2+)</name>
        <dbReference type="ChEBI" id="CHEBI:29105"/>
    </ligand>
</feature>
<accession>A0A328FJL1</accession>
<feature type="binding site" evidence="7">
    <location>
        <position position="131"/>
    </location>
    <ligand>
        <name>Zn(2+)</name>
        <dbReference type="ChEBI" id="CHEBI:29105"/>
    </ligand>
</feature>
<dbReference type="GO" id="GO:1900376">
    <property type="term" value="P:regulation of secondary metabolite biosynthetic process"/>
    <property type="evidence" value="ECO:0007669"/>
    <property type="project" value="TreeGrafter"/>
</dbReference>
<dbReference type="AlphaFoldDB" id="A0A328FJL1"/>
<dbReference type="OrthoDB" id="8659436at2"/>
<reference evidence="8 11" key="2">
    <citation type="submission" date="2019-02" db="EMBL/GenBank/DDBJ databases">
        <title>Complete genome sequence of Desulfobacter hydrogenophilus AcRS1.</title>
        <authorList>
            <person name="Marietou A."/>
            <person name="Lund M.B."/>
            <person name="Marshall I.P.G."/>
            <person name="Schreiber L."/>
            <person name="Jorgensen B."/>
        </authorList>
    </citation>
    <scope>NUCLEOTIDE SEQUENCE [LARGE SCALE GENOMIC DNA]</scope>
    <source>
        <strain evidence="8 11">AcRS1</strain>
    </source>
</reference>
<keyword evidence="7" id="KW-0479">Metal-binding</keyword>
<dbReference type="InterPro" id="IPR036390">
    <property type="entry name" value="WH_DNA-bd_sf"/>
</dbReference>
<dbReference type="Pfam" id="PF01475">
    <property type="entry name" value="FUR"/>
    <property type="match status" value="1"/>
</dbReference>
<keyword evidence="2" id="KW-0678">Repressor</keyword>
<dbReference type="EMBL" id="CP036313">
    <property type="protein sequence ID" value="QBH12662.1"/>
    <property type="molecule type" value="Genomic_DNA"/>
</dbReference>
<dbReference type="GO" id="GO:0045892">
    <property type="term" value="P:negative regulation of DNA-templated transcription"/>
    <property type="evidence" value="ECO:0007669"/>
    <property type="project" value="TreeGrafter"/>
</dbReference>
<dbReference type="PANTHER" id="PTHR33202">
    <property type="entry name" value="ZINC UPTAKE REGULATION PROTEIN"/>
    <property type="match status" value="1"/>
</dbReference>
<evidence type="ECO:0000313" key="9">
    <source>
        <dbReference type="EMBL" id="RAM03373.1"/>
    </source>
</evidence>
<dbReference type="GO" id="GO:0008270">
    <property type="term" value="F:zinc ion binding"/>
    <property type="evidence" value="ECO:0007669"/>
    <property type="project" value="TreeGrafter"/>
</dbReference>
<dbReference type="Proteomes" id="UP000293902">
    <property type="component" value="Chromosome"/>
</dbReference>
<keyword evidence="4" id="KW-0805">Transcription regulation</keyword>
<dbReference type="EMBL" id="QLNI01000005">
    <property type="protein sequence ID" value="RAM03373.1"/>
    <property type="molecule type" value="Genomic_DNA"/>
</dbReference>
<evidence type="ECO:0000256" key="6">
    <source>
        <dbReference type="ARBA" id="ARBA00023163"/>
    </source>
</evidence>
<comment type="similarity">
    <text evidence="1">Belongs to the Fur family.</text>
</comment>
<evidence type="ECO:0000313" key="10">
    <source>
        <dbReference type="Proteomes" id="UP000248798"/>
    </source>
</evidence>
<evidence type="ECO:0000313" key="8">
    <source>
        <dbReference type="EMBL" id="QBH12662.1"/>
    </source>
</evidence>
<sequence length="143" mass="16467">MDLFYKKCKANKLKITPQRVAIYKVLTASVSHPNAEQIHREVKKQFSNISIDTVNRTLLTFAGAHMIDIVEGHGDPRRFDPNQKAHHHFYCVSCHKIFDFQTDSVDRLTLPPNIEKKFLITGKRICLTGYCNYCRSKTAGEKE</sequence>
<dbReference type="Gene3D" id="1.10.10.10">
    <property type="entry name" value="Winged helix-like DNA-binding domain superfamily/Winged helix DNA-binding domain"/>
    <property type="match status" value="1"/>
</dbReference>
<dbReference type="InterPro" id="IPR002481">
    <property type="entry name" value="FUR"/>
</dbReference>
<comment type="cofactor">
    <cofactor evidence="7">
        <name>Zn(2+)</name>
        <dbReference type="ChEBI" id="CHEBI:29105"/>
    </cofactor>
    <text evidence="7">Binds 1 zinc ion per subunit.</text>
</comment>
<evidence type="ECO:0000256" key="2">
    <source>
        <dbReference type="ARBA" id="ARBA00022491"/>
    </source>
</evidence>
<dbReference type="RefSeq" id="WP_111953778.1">
    <property type="nucleotide sequence ID" value="NZ_CP036313.1"/>
</dbReference>
<proteinExistence type="inferred from homology"/>
<keyword evidence="6" id="KW-0804">Transcription</keyword>
<protein>
    <submittedName>
        <fullName evidence="9">Transcriptional repressor</fullName>
    </submittedName>
</protein>
<keyword evidence="3 7" id="KW-0862">Zinc</keyword>
<evidence type="ECO:0000256" key="7">
    <source>
        <dbReference type="PIRSR" id="PIRSR602481-1"/>
    </source>
</evidence>
<feature type="binding site" evidence="7">
    <location>
        <position position="134"/>
    </location>
    <ligand>
        <name>Zn(2+)</name>
        <dbReference type="ChEBI" id="CHEBI:29105"/>
    </ligand>
</feature>
<dbReference type="PANTHER" id="PTHR33202:SF8">
    <property type="entry name" value="PEROXIDE-RESPONSIVE REPRESSOR PERR"/>
    <property type="match status" value="1"/>
</dbReference>
<keyword evidence="5" id="KW-0238">DNA-binding</keyword>
<name>A0A328FJL1_9BACT</name>
<reference evidence="9 10" key="1">
    <citation type="submission" date="2018-06" db="EMBL/GenBank/DDBJ databases">
        <title>Complete Genome Sequence of Desulfobacter hydrogenophilus (DSM3380).</title>
        <authorList>
            <person name="Marietou A."/>
            <person name="Schreiber L."/>
            <person name="Marshall I."/>
            <person name="Jorgensen B."/>
        </authorList>
    </citation>
    <scope>NUCLEOTIDE SEQUENCE [LARGE SCALE GENOMIC DNA]</scope>
    <source>
        <strain evidence="9 10">DSM 3380</strain>
    </source>
</reference>
<dbReference type="Gene3D" id="3.30.1490.190">
    <property type="match status" value="1"/>
</dbReference>
<feature type="binding site" evidence="7">
    <location>
        <position position="94"/>
    </location>
    <ligand>
        <name>Zn(2+)</name>
        <dbReference type="ChEBI" id="CHEBI:29105"/>
    </ligand>
</feature>
<dbReference type="InterPro" id="IPR043135">
    <property type="entry name" value="Fur_C"/>
</dbReference>
<evidence type="ECO:0000256" key="5">
    <source>
        <dbReference type="ARBA" id="ARBA00023125"/>
    </source>
</evidence>
<dbReference type="CDD" id="cd07153">
    <property type="entry name" value="Fur_like"/>
    <property type="match status" value="1"/>
</dbReference>
<dbReference type="Proteomes" id="UP000248798">
    <property type="component" value="Unassembled WGS sequence"/>
</dbReference>
<dbReference type="InterPro" id="IPR036388">
    <property type="entry name" value="WH-like_DNA-bd_sf"/>
</dbReference>
<dbReference type="SUPFAM" id="SSF46785">
    <property type="entry name" value="Winged helix' DNA-binding domain"/>
    <property type="match status" value="1"/>
</dbReference>
<evidence type="ECO:0000256" key="1">
    <source>
        <dbReference type="ARBA" id="ARBA00007957"/>
    </source>
</evidence>
<evidence type="ECO:0000256" key="3">
    <source>
        <dbReference type="ARBA" id="ARBA00022833"/>
    </source>
</evidence>
<dbReference type="GO" id="GO:0000976">
    <property type="term" value="F:transcription cis-regulatory region binding"/>
    <property type="evidence" value="ECO:0007669"/>
    <property type="project" value="TreeGrafter"/>
</dbReference>
<dbReference type="GO" id="GO:0003700">
    <property type="term" value="F:DNA-binding transcription factor activity"/>
    <property type="evidence" value="ECO:0007669"/>
    <property type="project" value="InterPro"/>
</dbReference>